<proteinExistence type="inferred from homology"/>
<gene>
    <name evidence="6" type="ORF">IAC07_04275</name>
</gene>
<dbReference type="EMBL" id="JADIMJ010000065">
    <property type="protein sequence ID" value="MBO8453926.1"/>
    <property type="molecule type" value="Genomic_DNA"/>
</dbReference>
<evidence type="ECO:0000256" key="2">
    <source>
        <dbReference type="ARBA" id="ARBA00023015"/>
    </source>
</evidence>
<dbReference type="SUPFAM" id="SSF88946">
    <property type="entry name" value="Sigma2 domain of RNA polymerase sigma factors"/>
    <property type="match status" value="1"/>
</dbReference>
<dbReference type="GO" id="GO:0016987">
    <property type="term" value="F:sigma factor activity"/>
    <property type="evidence" value="ECO:0007669"/>
    <property type="project" value="UniProtKB-KW"/>
</dbReference>
<keyword evidence="2" id="KW-0805">Transcription regulation</keyword>
<dbReference type="InterPro" id="IPR013325">
    <property type="entry name" value="RNA_pol_sigma_r2"/>
</dbReference>
<dbReference type="Pfam" id="PF04542">
    <property type="entry name" value="Sigma70_r2"/>
    <property type="match status" value="1"/>
</dbReference>
<dbReference type="Gene3D" id="1.10.1740.10">
    <property type="match status" value="1"/>
</dbReference>
<dbReference type="AlphaFoldDB" id="A0A940DML3"/>
<reference evidence="6" key="2">
    <citation type="journal article" date="2021" name="PeerJ">
        <title>Extensive microbial diversity within the chicken gut microbiome revealed by metagenomics and culture.</title>
        <authorList>
            <person name="Gilroy R."/>
            <person name="Ravi A."/>
            <person name="Getino M."/>
            <person name="Pursley I."/>
            <person name="Horton D.L."/>
            <person name="Alikhan N.F."/>
            <person name="Baker D."/>
            <person name="Gharbi K."/>
            <person name="Hall N."/>
            <person name="Watson M."/>
            <person name="Adriaenssens E.M."/>
            <person name="Foster-Nyarko E."/>
            <person name="Jarju S."/>
            <person name="Secka A."/>
            <person name="Antonio M."/>
            <person name="Oren A."/>
            <person name="Chaudhuri R.R."/>
            <person name="La Ragione R."/>
            <person name="Hildebrand F."/>
            <person name="Pallen M.J."/>
        </authorList>
    </citation>
    <scope>NUCLEOTIDE SEQUENCE</scope>
    <source>
        <strain evidence="6">F1-3629</strain>
    </source>
</reference>
<dbReference type="GO" id="GO:0006352">
    <property type="term" value="P:DNA-templated transcription initiation"/>
    <property type="evidence" value="ECO:0007669"/>
    <property type="project" value="InterPro"/>
</dbReference>
<dbReference type="PANTHER" id="PTHR43133:SF46">
    <property type="entry name" value="RNA POLYMERASE SIGMA-70 FACTOR ECF SUBFAMILY"/>
    <property type="match status" value="1"/>
</dbReference>
<keyword evidence="4" id="KW-0804">Transcription</keyword>
<name>A0A940DML3_9BACT</name>
<feature type="domain" description="RNA polymerase sigma-70 region 2" evidence="5">
    <location>
        <begin position="18"/>
        <end position="79"/>
    </location>
</feature>
<dbReference type="InterPro" id="IPR013324">
    <property type="entry name" value="RNA_pol_sigma_r3/r4-like"/>
</dbReference>
<dbReference type="InterPro" id="IPR014284">
    <property type="entry name" value="RNA_pol_sigma-70_dom"/>
</dbReference>
<evidence type="ECO:0000256" key="1">
    <source>
        <dbReference type="ARBA" id="ARBA00010641"/>
    </source>
</evidence>
<evidence type="ECO:0000259" key="5">
    <source>
        <dbReference type="Pfam" id="PF04542"/>
    </source>
</evidence>
<dbReference type="Proteomes" id="UP000771749">
    <property type="component" value="Unassembled WGS sequence"/>
</dbReference>
<evidence type="ECO:0000313" key="6">
    <source>
        <dbReference type="EMBL" id="MBO8453926.1"/>
    </source>
</evidence>
<dbReference type="InterPro" id="IPR039425">
    <property type="entry name" value="RNA_pol_sigma-70-like"/>
</dbReference>
<dbReference type="NCBIfam" id="TIGR02937">
    <property type="entry name" value="sigma70-ECF"/>
    <property type="match status" value="1"/>
</dbReference>
<evidence type="ECO:0000313" key="7">
    <source>
        <dbReference type="Proteomes" id="UP000771749"/>
    </source>
</evidence>
<accession>A0A940DML3</accession>
<dbReference type="InterPro" id="IPR007627">
    <property type="entry name" value="RNA_pol_sigma70_r2"/>
</dbReference>
<protein>
    <submittedName>
        <fullName evidence="6">Sigma-70 family RNA polymerase sigma factor</fullName>
    </submittedName>
</protein>
<evidence type="ECO:0000256" key="3">
    <source>
        <dbReference type="ARBA" id="ARBA00023082"/>
    </source>
</evidence>
<dbReference type="Gene3D" id="1.10.10.10">
    <property type="entry name" value="Winged helix-like DNA-binding domain superfamily/Winged helix DNA-binding domain"/>
    <property type="match status" value="1"/>
</dbReference>
<keyword evidence="3" id="KW-0731">Sigma factor</keyword>
<evidence type="ECO:0000256" key="4">
    <source>
        <dbReference type="ARBA" id="ARBA00023163"/>
    </source>
</evidence>
<comment type="caution">
    <text evidence="6">The sequence shown here is derived from an EMBL/GenBank/DDBJ whole genome shotgun (WGS) entry which is preliminary data.</text>
</comment>
<organism evidence="6 7">
    <name type="scientific">Candidatus Cryptobacteroides gallistercoris</name>
    <dbReference type="NCBI Taxonomy" id="2840765"/>
    <lineage>
        <taxon>Bacteria</taxon>
        <taxon>Pseudomonadati</taxon>
        <taxon>Bacteroidota</taxon>
        <taxon>Bacteroidia</taxon>
        <taxon>Bacteroidales</taxon>
        <taxon>Candidatus Cryptobacteroides</taxon>
    </lineage>
</organism>
<sequence>MGEKGLSDDILLGLYRERERYIAVAFRYLQDREKARDVFSDSYAYVLEHRHTLTGDLTKMKIYLMQTVKHKCLDAMRHDDAARKACANLYENSIRMLPGDNITQNVIRQDIYALIRDTGNKISRRTLDIYVSRKFHGLSHKELAGRFGITRSRVAKEISKAGKVIDEIIRRYFHYGSEQQT</sequence>
<dbReference type="InterPro" id="IPR036388">
    <property type="entry name" value="WH-like_DNA-bd_sf"/>
</dbReference>
<reference evidence="6" key="1">
    <citation type="submission" date="2020-10" db="EMBL/GenBank/DDBJ databases">
        <authorList>
            <person name="Gilroy R."/>
        </authorList>
    </citation>
    <scope>NUCLEOTIDE SEQUENCE</scope>
    <source>
        <strain evidence="6">F1-3629</strain>
    </source>
</reference>
<dbReference type="SUPFAM" id="SSF88659">
    <property type="entry name" value="Sigma3 and sigma4 domains of RNA polymerase sigma factors"/>
    <property type="match status" value="1"/>
</dbReference>
<dbReference type="PANTHER" id="PTHR43133">
    <property type="entry name" value="RNA POLYMERASE ECF-TYPE SIGMA FACTO"/>
    <property type="match status" value="1"/>
</dbReference>
<comment type="similarity">
    <text evidence="1">Belongs to the sigma-70 factor family. ECF subfamily.</text>
</comment>